<evidence type="ECO:0000313" key="3">
    <source>
        <dbReference type="Proteomes" id="UP000316270"/>
    </source>
</evidence>
<dbReference type="AlphaFoldDB" id="A0A517LNC7"/>
<dbReference type="PANTHER" id="PTHR47784:SF5">
    <property type="entry name" value="STEROL UPTAKE CONTROL PROTEIN 2"/>
    <property type="match status" value="1"/>
</dbReference>
<dbReference type="STRING" id="50376.A0A517LNC7"/>
<dbReference type="Proteomes" id="UP000316270">
    <property type="component" value="Chromosome 17"/>
</dbReference>
<organism evidence="2 3">
    <name type="scientific">Venturia effusa</name>
    <dbReference type="NCBI Taxonomy" id="50376"/>
    <lineage>
        <taxon>Eukaryota</taxon>
        <taxon>Fungi</taxon>
        <taxon>Dikarya</taxon>
        <taxon>Ascomycota</taxon>
        <taxon>Pezizomycotina</taxon>
        <taxon>Dothideomycetes</taxon>
        <taxon>Pleosporomycetidae</taxon>
        <taxon>Venturiales</taxon>
        <taxon>Venturiaceae</taxon>
        <taxon>Venturia</taxon>
    </lineage>
</organism>
<proteinExistence type="predicted"/>
<dbReference type="PANTHER" id="PTHR47784">
    <property type="entry name" value="STEROL UPTAKE CONTROL PROTEIN 2"/>
    <property type="match status" value="1"/>
</dbReference>
<feature type="region of interest" description="Disordered" evidence="1">
    <location>
        <begin position="1"/>
        <end position="23"/>
    </location>
</feature>
<dbReference type="InterPro" id="IPR021858">
    <property type="entry name" value="Fun_TF"/>
</dbReference>
<keyword evidence="3" id="KW-1185">Reference proteome</keyword>
<evidence type="ECO:0008006" key="4">
    <source>
        <dbReference type="Google" id="ProtNLM"/>
    </source>
</evidence>
<dbReference type="Pfam" id="PF11951">
    <property type="entry name" value="Fungal_trans_2"/>
    <property type="match status" value="1"/>
</dbReference>
<dbReference type="OrthoDB" id="5386330at2759"/>
<accession>A0A517LNC7</accession>
<feature type="region of interest" description="Disordered" evidence="1">
    <location>
        <begin position="436"/>
        <end position="470"/>
    </location>
</feature>
<protein>
    <recommendedName>
        <fullName evidence="4">Transcription factor domain-containing protein</fullName>
    </recommendedName>
</protein>
<dbReference type="InterPro" id="IPR053157">
    <property type="entry name" value="Sterol_Uptake_Regulator"/>
</dbReference>
<evidence type="ECO:0000313" key="2">
    <source>
        <dbReference type="EMBL" id="QDS77142.1"/>
    </source>
</evidence>
<dbReference type="GO" id="GO:0001228">
    <property type="term" value="F:DNA-binding transcription activator activity, RNA polymerase II-specific"/>
    <property type="evidence" value="ECO:0007669"/>
    <property type="project" value="TreeGrafter"/>
</dbReference>
<feature type="compositionally biased region" description="Polar residues" evidence="1">
    <location>
        <begin position="439"/>
        <end position="453"/>
    </location>
</feature>
<name>A0A517LNC7_9PEZI</name>
<gene>
    <name evidence="2" type="ORF">FKW77_001289</name>
</gene>
<dbReference type="EMBL" id="CP042201">
    <property type="protein sequence ID" value="QDS77142.1"/>
    <property type="molecule type" value="Genomic_DNA"/>
</dbReference>
<evidence type="ECO:0000256" key="1">
    <source>
        <dbReference type="SAM" id="MobiDB-lite"/>
    </source>
</evidence>
<reference evidence="2 3" key="1">
    <citation type="submission" date="2019-07" db="EMBL/GenBank/DDBJ databases">
        <title>Finished genome of Venturia effusa.</title>
        <authorList>
            <person name="Young C.A."/>
            <person name="Cox M.P."/>
            <person name="Ganley A.R.D."/>
            <person name="David W.J."/>
        </authorList>
    </citation>
    <scope>NUCLEOTIDE SEQUENCE [LARGE SCALE GENOMIC DNA]</scope>
    <source>
        <strain evidence="3">albino</strain>
    </source>
</reference>
<sequence length="470" mass="52075">MQCSTGLALAQPTPVSRDKSRIPYTSAYPTRPQLLLLVLLVLLVQLPDAVESRPQEEPQRLPSLQAAPCQAGAGAGAGFPSPGGSASHSPEAETYAFLSQFKVPKQTAVPEWSQDLFLMNNYTRSTCRTFSNLASIHAVWETVVPELSVKHKFLMHGILALSAFHLCHLRPAETKKFAALAILHQDLALSHFRPILSSIDEDNCEPAVCMAIVLSLIGISALSRPRESQSSPSGLHKSSFADILGVFSLTRGVAEVLAPAAVQIRASQIRFMFGAWTLDSYEDVRLPEEVQSRFDALKHEIVPSLVTDAPSNLAVCLTALEQLVIIYKDIQYNTTCPDDFERFGQRVPVELELGLILKWTTNVPAEFILLLRQHHTAALIILAHYVVTMMSLGERWFCKDWSENALQLIRGIIDPSGLPWLRWPEDRLRRQQEFWRSAMDTSSPSQRPKSGGSSLILDGYDKGKTTPLSE</sequence>